<evidence type="ECO:0000256" key="3">
    <source>
        <dbReference type="ARBA" id="ARBA00022630"/>
    </source>
</evidence>
<reference evidence="7 8" key="1">
    <citation type="submission" date="2023-10" db="EMBL/GenBank/DDBJ databases">
        <title>Roseovarius strain S88 nov., isolated from a marine algae.</title>
        <authorList>
            <person name="Lee M.W."/>
            <person name="Lee J.K."/>
            <person name="Kim J.M."/>
            <person name="Choi D.G."/>
            <person name="Baek J.H."/>
            <person name="Bayburt H."/>
            <person name="Jung J.J."/>
            <person name="Han D.M."/>
            <person name="Jeon C.O."/>
        </authorList>
    </citation>
    <scope>NUCLEOTIDE SEQUENCE [LARGE SCALE GENOMIC DNA]</scope>
    <source>
        <strain evidence="7 8">S88</strain>
    </source>
</reference>
<dbReference type="InterPro" id="IPR000415">
    <property type="entry name" value="Nitroreductase-like"/>
</dbReference>
<evidence type="ECO:0000256" key="4">
    <source>
        <dbReference type="ARBA" id="ARBA00022643"/>
    </source>
</evidence>
<evidence type="ECO:0000256" key="2">
    <source>
        <dbReference type="ARBA" id="ARBA00007118"/>
    </source>
</evidence>
<comment type="cofactor">
    <cofactor evidence="1">
        <name>FMN</name>
        <dbReference type="ChEBI" id="CHEBI:58210"/>
    </cofactor>
</comment>
<dbReference type="Proteomes" id="UP001364156">
    <property type="component" value="Chromosome"/>
</dbReference>
<proteinExistence type="inferred from homology"/>
<evidence type="ECO:0000256" key="5">
    <source>
        <dbReference type="ARBA" id="ARBA00023002"/>
    </source>
</evidence>
<dbReference type="Gene3D" id="3.40.109.10">
    <property type="entry name" value="NADH Oxidase"/>
    <property type="match status" value="1"/>
</dbReference>
<comment type="similarity">
    <text evidence="2">Belongs to the nitroreductase family.</text>
</comment>
<dbReference type="SUPFAM" id="SSF55469">
    <property type="entry name" value="FMN-dependent nitroreductase-like"/>
    <property type="match status" value="1"/>
</dbReference>
<dbReference type="InterPro" id="IPR029479">
    <property type="entry name" value="Nitroreductase"/>
</dbReference>
<name>A0ABZ2HEM2_9RHOB</name>
<dbReference type="CDD" id="cd02136">
    <property type="entry name" value="PnbA_NfnB-like"/>
    <property type="match status" value="1"/>
</dbReference>
<dbReference type="PANTHER" id="PTHR43673">
    <property type="entry name" value="NAD(P)H NITROREDUCTASE YDGI-RELATED"/>
    <property type="match status" value="1"/>
</dbReference>
<keyword evidence="4" id="KW-0288">FMN</keyword>
<protein>
    <submittedName>
        <fullName evidence="7">Nitroreductase</fullName>
    </submittedName>
</protein>
<dbReference type="RefSeq" id="WP_338549001.1">
    <property type="nucleotide sequence ID" value="NZ_CP146069.1"/>
</dbReference>
<evidence type="ECO:0000256" key="1">
    <source>
        <dbReference type="ARBA" id="ARBA00001917"/>
    </source>
</evidence>
<evidence type="ECO:0000313" key="8">
    <source>
        <dbReference type="Proteomes" id="UP001364156"/>
    </source>
</evidence>
<keyword evidence="5" id="KW-0560">Oxidoreductase</keyword>
<dbReference type="PANTHER" id="PTHR43673:SF2">
    <property type="entry name" value="NITROREDUCTASE"/>
    <property type="match status" value="1"/>
</dbReference>
<dbReference type="EMBL" id="CP146069">
    <property type="protein sequence ID" value="WWR46105.1"/>
    <property type="molecule type" value="Genomic_DNA"/>
</dbReference>
<organism evidence="7 8">
    <name type="scientific">Roseovarius phycicola</name>
    <dbReference type="NCBI Taxonomy" id="3080976"/>
    <lineage>
        <taxon>Bacteria</taxon>
        <taxon>Pseudomonadati</taxon>
        <taxon>Pseudomonadota</taxon>
        <taxon>Alphaproteobacteria</taxon>
        <taxon>Rhodobacterales</taxon>
        <taxon>Roseobacteraceae</taxon>
        <taxon>Roseovarius</taxon>
    </lineage>
</organism>
<gene>
    <name evidence="7" type="ORF">RZ517_15225</name>
</gene>
<feature type="domain" description="Nitroreductase" evidence="6">
    <location>
        <begin position="14"/>
        <end position="199"/>
    </location>
</feature>
<evidence type="ECO:0000259" key="6">
    <source>
        <dbReference type="Pfam" id="PF00881"/>
    </source>
</evidence>
<keyword evidence="3" id="KW-0285">Flavoprotein</keyword>
<dbReference type="Pfam" id="PF00881">
    <property type="entry name" value="Nitroreductase"/>
    <property type="match status" value="1"/>
</dbReference>
<sequence>MTPDGEAFRRVMQARYSCRAFKSNPVPRDVIEDILNTARHTASWNNVQPWQVVIASGAETEAFRQALLKEVQEGKPGPDLPWPEAYPDELGDRRRTCGYGLYNAVGIAREDRAARARQSMRNFELFDAPHVAILHTPRVLGAYGALDAGGFLTAFMAAATAQGVGTIAQAAVAAYPDMIRRHFGLPEERMVLCAISFGYADTEHPVNNYRTEREAFEDIVSFRG</sequence>
<evidence type="ECO:0000313" key="7">
    <source>
        <dbReference type="EMBL" id="WWR46105.1"/>
    </source>
</evidence>
<keyword evidence="8" id="KW-1185">Reference proteome</keyword>
<accession>A0ABZ2HEM2</accession>